<evidence type="ECO:0000313" key="2">
    <source>
        <dbReference type="Proteomes" id="UP000180175"/>
    </source>
</evidence>
<sequence>MLNYKNRYLLKDLSPLEVTIEGKRSKPVLVTEEIDVTTLENYVMGGSIYYVNMNMPDENRYREL</sequence>
<evidence type="ECO:0000313" key="1">
    <source>
        <dbReference type="EMBL" id="QOY36774.1"/>
    </source>
</evidence>
<dbReference type="EMBL" id="CP063356">
    <property type="protein sequence ID" value="QOY36774.1"/>
    <property type="molecule type" value="Genomic_DNA"/>
</dbReference>
<reference evidence="1 2" key="2">
    <citation type="journal article" date="2019" name="Int. J. Syst. Evol. Microbiol.">
        <title>Anaerobacillus isosaccharinicus sp. nov., an alkaliphilic bacterium which degrades isosaccharinic acid.</title>
        <authorList>
            <person name="Bassil N.M."/>
            <person name="Lloyd J.R."/>
        </authorList>
    </citation>
    <scope>NUCLEOTIDE SEQUENCE [LARGE SCALE GENOMIC DNA]</scope>
    <source>
        <strain evidence="1 2">NB2006</strain>
    </source>
</reference>
<gene>
    <name evidence="1" type="ORF">AWH56_003720</name>
</gene>
<dbReference type="AlphaFoldDB" id="A0A7S7L973"/>
<name>A0A7S7L973_9BACI</name>
<protein>
    <submittedName>
        <fullName evidence="1">Uncharacterized protein</fullName>
    </submittedName>
</protein>
<dbReference type="Proteomes" id="UP000180175">
    <property type="component" value="Chromosome"/>
</dbReference>
<accession>A0A7S7L973</accession>
<organism evidence="1 2">
    <name type="scientific">Anaerobacillus isosaccharinicus</name>
    <dbReference type="NCBI Taxonomy" id="1532552"/>
    <lineage>
        <taxon>Bacteria</taxon>
        <taxon>Bacillati</taxon>
        <taxon>Bacillota</taxon>
        <taxon>Bacilli</taxon>
        <taxon>Bacillales</taxon>
        <taxon>Bacillaceae</taxon>
        <taxon>Anaerobacillus</taxon>
    </lineage>
</organism>
<dbReference type="RefSeq" id="WP_182080496.1">
    <property type="nucleotide sequence ID" value="NZ_CP063356.2"/>
</dbReference>
<proteinExistence type="predicted"/>
<reference evidence="1 2" key="1">
    <citation type="journal article" date="2017" name="Genome Announc.">
        <title>Draft Genome Sequences of Four Alkaliphilic Bacteria Belonging to the Anaerobacillus Genus.</title>
        <authorList>
            <person name="Bassil N.M."/>
            <person name="Lloyd J.R."/>
        </authorList>
    </citation>
    <scope>NUCLEOTIDE SEQUENCE [LARGE SCALE GENOMIC DNA]</scope>
    <source>
        <strain evidence="1 2">NB2006</strain>
    </source>
</reference>
<dbReference type="KEGG" id="aia:AWH56_003720"/>
<keyword evidence="2" id="KW-1185">Reference proteome</keyword>